<reference evidence="2 3" key="1">
    <citation type="journal article" date="2023" name="Hortic Res">
        <title>Pangenome of water caltrop reveals structural variations and asymmetric subgenome divergence after allopolyploidization.</title>
        <authorList>
            <person name="Zhang X."/>
            <person name="Chen Y."/>
            <person name="Wang L."/>
            <person name="Yuan Y."/>
            <person name="Fang M."/>
            <person name="Shi L."/>
            <person name="Lu R."/>
            <person name="Comes H.P."/>
            <person name="Ma Y."/>
            <person name="Chen Y."/>
            <person name="Huang G."/>
            <person name="Zhou Y."/>
            <person name="Zheng Z."/>
            <person name="Qiu Y."/>
        </authorList>
    </citation>
    <scope>NUCLEOTIDE SEQUENCE [LARGE SCALE GENOMIC DNA]</scope>
    <source>
        <tissue evidence="2">Roots</tissue>
    </source>
</reference>
<dbReference type="PANTHER" id="PTHR31972">
    <property type="entry name" value="EXPRESSED PROTEIN"/>
    <property type="match status" value="1"/>
</dbReference>
<dbReference type="AlphaFoldDB" id="A0AAN7GUX7"/>
<dbReference type="InterPro" id="IPR008586">
    <property type="entry name" value="DUF868_pln"/>
</dbReference>
<keyword evidence="3" id="KW-1185">Reference proteome</keyword>
<dbReference type="Proteomes" id="UP001345219">
    <property type="component" value="Chromosome 20"/>
</dbReference>
<feature type="compositionally biased region" description="Low complexity" evidence="1">
    <location>
        <begin position="349"/>
        <end position="367"/>
    </location>
</feature>
<dbReference type="Pfam" id="PF05910">
    <property type="entry name" value="DUF868"/>
    <property type="match status" value="1"/>
</dbReference>
<evidence type="ECO:0000256" key="1">
    <source>
        <dbReference type="SAM" id="MobiDB-lite"/>
    </source>
</evidence>
<name>A0AAN7GUX7_9MYRT</name>
<gene>
    <name evidence="2" type="ORF">SAY87_026129</name>
</gene>
<accession>A0AAN7GUX7</accession>
<organism evidence="2 3">
    <name type="scientific">Trapa incisa</name>
    <dbReference type="NCBI Taxonomy" id="236973"/>
    <lineage>
        <taxon>Eukaryota</taxon>
        <taxon>Viridiplantae</taxon>
        <taxon>Streptophyta</taxon>
        <taxon>Embryophyta</taxon>
        <taxon>Tracheophyta</taxon>
        <taxon>Spermatophyta</taxon>
        <taxon>Magnoliopsida</taxon>
        <taxon>eudicotyledons</taxon>
        <taxon>Gunneridae</taxon>
        <taxon>Pentapetalae</taxon>
        <taxon>rosids</taxon>
        <taxon>malvids</taxon>
        <taxon>Myrtales</taxon>
        <taxon>Lythraceae</taxon>
        <taxon>Trapa</taxon>
    </lineage>
</organism>
<evidence type="ECO:0008006" key="4">
    <source>
        <dbReference type="Google" id="ProtNLM"/>
    </source>
</evidence>
<proteinExistence type="predicted"/>
<protein>
    <recommendedName>
        <fullName evidence="4">DUF868 domain-containing protein</fullName>
    </recommendedName>
</protein>
<evidence type="ECO:0000313" key="2">
    <source>
        <dbReference type="EMBL" id="KAK4747092.1"/>
    </source>
</evidence>
<comment type="caution">
    <text evidence="2">The sequence shown here is derived from an EMBL/GenBank/DDBJ whole genome shotgun (WGS) entry which is preliminary data.</text>
</comment>
<evidence type="ECO:0000313" key="3">
    <source>
        <dbReference type="Proteomes" id="UP001345219"/>
    </source>
</evidence>
<dbReference type="EMBL" id="JAXIOK010000020">
    <property type="protein sequence ID" value="KAK4747092.1"/>
    <property type="molecule type" value="Genomic_DNA"/>
</dbReference>
<feature type="region of interest" description="Disordered" evidence="1">
    <location>
        <begin position="343"/>
        <end position="368"/>
    </location>
</feature>
<dbReference type="PANTHER" id="PTHR31972:SF3">
    <property type="entry name" value="OS09G0416600 PROTEIN"/>
    <property type="match status" value="1"/>
</dbReference>
<sequence>MGRRLTIIDIVTAQSVGTKMSINSSPLPFCFRPTTADDPQPVPAAPPPSSSDGASLITCLYHTQIGLFSLTWSSTFLGYSLYLQLHRASAVSRKPPLSLPSSPTSHSSNILPFHLHIKPFIFWKKHGHKKLTSNTQIFWDLTRAKFGSGPEPVSDFYIAVVADGQMALLVGDAVMEAYSKTRSHNPKRPHLMFLRREHLFGSRVYSTTASIGGKSRVISIECSSNGDGRLWFGVDRRRVLQVKRLKWKFRGNERIELDGVPINISWDVHNWMLNNGDSPSRPLATNNDGHAVFMFRFEKLPAGRHGDDERRQQVENYSFDGLESYSSFGMNEIELRKMRKSNMMRTARSGSSSSLSSSSASSGGSSSVMEWASSGENELCGPIGFSLLVYAWKK</sequence>